<evidence type="ECO:0000313" key="3">
    <source>
        <dbReference type="EMBL" id="PRY62834.1"/>
    </source>
</evidence>
<feature type="compositionally biased region" description="Polar residues" evidence="1">
    <location>
        <begin position="74"/>
        <end position="91"/>
    </location>
</feature>
<accession>A0A2T0UY72</accession>
<name>A0A2T0UY72_9MICO</name>
<protein>
    <submittedName>
        <fullName evidence="3">Uncharacterized protein</fullName>
    </submittedName>
</protein>
<keyword evidence="4" id="KW-1185">Reference proteome</keyword>
<organism evidence="3 4">
    <name type="scientific">Knoellia remsis</name>
    <dbReference type="NCBI Taxonomy" id="407159"/>
    <lineage>
        <taxon>Bacteria</taxon>
        <taxon>Bacillati</taxon>
        <taxon>Actinomycetota</taxon>
        <taxon>Actinomycetes</taxon>
        <taxon>Micrococcales</taxon>
        <taxon>Intrasporangiaceae</taxon>
        <taxon>Knoellia</taxon>
    </lineage>
</organism>
<feature type="region of interest" description="Disordered" evidence="1">
    <location>
        <begin position="72"/>
        <end position="100"/>
    </location>
</feature>
<dbReference type="RefSeq" id="WP_106296417.1">
    <property type="nucleotide sequence ID" value="NZ_PVTI01000003.1"/>
</dbReference>
<evidence type="ECO:0000256" key="2">
    <source>
        <dbReference type="SAM" id="Phobius"/>
    </source>
</evidence>
<evidence type="ECO:0000313" key="4">
    <source>
        <dbReference type="Proteomes" id="UP000237822"/>
    </source>
</evidence>
<dbReference type="AlphaFoldDB" id="A0A2T0UY72"/>
<dbReference type="OrthoDB" id="3723990at2"/>
<comment type="caution">
    <text evidence="3">The sequence shown here is derived from an EMBL/GenBank/DDBJ whole genome shotgun (WGS) entry which is preliminary data.</text>
</comment>
<proteinExistence type="predicted"/>
<evidence type="ECO:0000256" key="1">
    <source>
        <dbReference type="SAM" id="MobiDB-lite"/>
    </source>
</evidence>
<feature type="transmembrane region" description="Helical" evidence="2">
    <location>
        <begin position="42"/>
        <end position="66"/>
    </location>
</feature>
<keyword evidence="2" id="KW-1133">Transmembrane helix</keyword>
<dbReference type="EMBL" id="PVTI01000003">
    <property type="protein sequence ID" value="PRY62834.1"/>
    <property type="molecule type" value="Genomic_DNA"/>
</dbReference>
<dbReference type="Proteomes" id="UP000237822">
    <property type="component" value="Unassembled WGS sequence"/>
</dbReference>
<gene>
    <name evidence="3" type="ORF">BCF74_10341</name>
</gene>
<reference evidence="3 4" key="1">
    <citation type="submission" date="2018-03" db="EMBL/GenBank/DDBJ databases">
        <title>Genomic Encyclopedia of Archaeal and Bacterial Type Strains, Phase II (KMG-II): from individual species to whole genera.</title>
        <authorList>
            <person name="Goeker M."/>
        </authorList>
    </citation>
    <scope>NUCLEOTIDE SEQUENCE [LARGE SCALE GENOMIC DNA]</scope>
    <source>
        <strain evidence="3 4">ATCC BAA-1496</strain>
    </source>
</reference>
<keyword evidence="2" id="KW-0812">Transmembrane</keyword>
<sequence length="100" mass="10970">MPVTYDDQLIDSVRVRRSRLISALLFGVERSRRVWNDRVGTFVVSAFVGVLVCAGCIGVAFVTNLLESERAKQQQRMSGTSNSVLTPGSASSDHRVVADR</sequence>
<keyword evidence="2" id="KW-0472">Membrane</keyword>